<dbReference type="InterPro" id="IPR036397">
    <property type="entry name" value="RNaseH_sf"/>
</dbReference>
<name>A0A0V0TCC4_9BILA</name>
<dbReference type="PANTHER" id="PTHR47331:SF1">
    <property type="entry name" value="GAG-LIKE PROTEIN"/>
    <property type="match status" value="1"/>
</dbReference>
<dbReference type="STRING" id="144512.A0A0V0TCC4"/>
<dbReference type="GO" id="GO:0003676">
    <property type="term" value="F:nucleic acid binding"/>
    <property type="evidence" value="ECO:0007669"/>
    <property type="project" value="InterPro"/>
</dbReference>
<organism evidence="1 2">
    <name type="scientific">Trichinella murrelli</name>
    <dbReference type="NCBI Taxonomy" id="144512"/>
    <lineage>
        <taxon>Eukaryota</taxon>
        <taxon>Metazoa</taxon>
        <taxon>Ecdysozoa</taxon>
        <taxon>Nematoda</taxon>
        <taxon>Enoplea</taxon>
        <taxon>Dorylaimia</taxon>
        <taxon>Trichinellida</taxon>
        <taxon>Trichinellidae</taxon>
        <taxon>Trichinella</taxon>
    </lineage>
</organism>
<dbReference type="OrthoDB" id="5871302at2759"/>
<evidence type="ECO:0000313" key="2">
    <source>
        <dbReference type="Proteomes" id="UP000055048"/>
    </source>
</evidence>
<sequence>MGSYWERLVRSIKESLRKILGKALFDEEELRTTLCKVEASLNARPLTLVWDEHHERHPLSPFQLLTGRAYVDFPEVEAHFPEWQPVGRGPPQWSH</sequence>
<dbReference type="Proteomes" id="UP000055048">
    <property type="component" value="Unassembled WGS sequence"/>
</dbReference>
<dbReference type="PANTHER" id="PTHR47331">
    <property type="entry name" value="PHD-TYPE DOMAIN-CONTAINING PROTEIN"/>
    <property type="match status" value="1"/>
</dbReference>
<comment type="caution">
    <text evidence="1">The sequence shown here is derived from an EMBL/GenBank/DDBJ whole genome shotgun (WGS) entry which is preliminary data.</text>
</comment>
<keyword evidence="2" id="KW-1185">Reference proteome</keyword>
<accession>A0A0V0TCC4</accession>
<dbReference type="Gene3D" id="3.30.420.10">
    <property type="entry name" value="Ribonuclease H-like superfamily/Ribonuclease H"/>
    <property type="match status" value="1"/>
</dbReference>
<gene>
    <name evidence="1" type="ORF">T05_4309</name>
</gene>
<evidence type="ECO:0000313" key="1">
    <source>
        <dbReference type="EMBL" id="KRX36648.1"/>
    </source>
</evidence>
<protein>
    <submittedName>
        <fullName evidence="1">Uncharacterized protein</fullName>
    </submittedName>
</protein>
<reference evidence="1 2" key="1">
    <citation type="submission" date="2015-01" db="EMBL/GenBank/DDBJ databases">
        <title>Evolution of Trichinella species and genotypes.</title>
        <authorList>
            <person name="Korhonen P.K."/>
            <person name="Edoardo P."/>
            <person name="Giuseppe L.R."/>
            <person name="Gasser R.B."/>
        </authorList>
    </citation>
    <scope>NUCLEOTIDE SEQUENCE [LARGE SCALE GENOMIC DNA]</scope>
    <source>
        <strain evidence="1">ISS417</strain>
    </source>
</reference>
<dbReference type="AlphaFoldDB" id="A0A0V0TCC4"/>
<dbReference type="EMBL" id="JYDJ01000351">
    <property type="protein sequence ID" value="KRX36648.1"/>
    <property type="molecule type" value="Genomic_DNA"/>
</dbReference>
<proteinExistence type="predicted"/>